<reference evidence="6" key="1">
    <citation type="submission" date="2022-08" db="UniProtKB">
        <authorList>
            <consortium name="EnsemblMetazoa"/>
        </authorList>
    </citation>
    <scope>IDENTIFICATION</scope>
    <source>
        <strain evidence="6">Israel</strain>
    </source>
</reference>
<dbReference type="Proteomes" id="UP000092462">
    <property type="component" value="Unassembled WGS sequence"/>
</dbReference>
<dbReference type="SMART" id="SM00150">
    <property type="entry name" value="SPEC"/>
    <property type="match status" value="2"/>
</dbReference>
<dbReference type="VEuPathDB" id="VectorBase:PPAPM1_011443"/>
<dbReference type="CDD" id="cd00176">
    <property type="entry name" value="SPEC"/>
    <property type="match status" value="1"/>
</dbReference>
<keyword evidence="5" id="KW-0472">Membrane</keyword>
<dbReference type="InterPro" id="IPR018159">
    <property type="entry name" value="Spectrin/alpha-actinin"/>
</dbReference>
<evidence type="ECO:0000256" key="3">
    <source>
        <dbReference type="ARBA" id="ARBA00022737"/>
    </source>
</evidence>
<evidence type="ECO:0000256" key="4">
    <source>
        <dbReference type="ARBA" id="ARBA00022989"/>
    </source>
</evidence>
<dbReference type="EnsemblMetazoa" id="PPAI003717-RA">
    <property type="protein sequence ID" value="PPAI003717-PA"/>
    <property type="gene ID" value="PPAI003717"/>
</dbReference>
<evidence type="ECO:0000256" key="2">
    <source>
        <dbReference type="ARBA" id="ARBA00022692"/>
    </source>
</evidence>
<evidence type="ECO:0000256" key="1">
    <source>
        <dbReference type="ARBA" id="ARBA00004370"/>
    </source>
</evidence>
<dbReference type="PANTHER" id="PTHR47535:SF10">
    <property type="entry name" value="MUSCLE-SPECIFIC PROTEIN 300 KDA"/>
    <property type="match status" value="1"/>
</dbReference>
<proteinExistence type="predicted"/>
<evidence type="ECO:0000313" key="6">
    <source>
        <dbReference type="EnsemblMetazoa" id="PPAI003717-PA"/>
    </source>
</evidence>
<keyword evidence="7" id="KW-1185">Reference proteome</keyword>
<dbReference type="Pfam" id="PF00435">
    <property type="entry name" value="Spectrin"/>
    <property type="match status" value="1"/>
</dbReference>
<dbReference type="InterPro" id="IPR002017">
    <property type="entry name" value="Spectrin_repeat"/>
</dbReference>
<keyword evidence="3" id="KW-0677">Repeat</keyword>
<dbReference type="GO" id="GO:0005640">
    <property type="term" value="C:nuclear outer membrane"/>
    <property type="evidence" value="ECO:0007669"/>
    <property type="project" value="TreeGrafter"/>
</dbReference>
<dbReference type="InterPro" id="IPR052403">
    <property type="entry name" value="LINC-complex_assoc"/>
</dbReference>
<dbReference type="GO" id="GO:0051015">
    <property type="term" value="F:actin filament binding"/>
    <property type="evidence" value="ECO:0007669"/>
    <property type="project" value="TreeGrafter"/>
</dbReference>
<organism evidence="6 7">
    <name type="scientific">Phlebotomus papatasi</name>
    <name type="common">Sandfly</name>
    <dbReference type="NCBI Taxonomy" id="29031"/>
    <lineage>
        <taxon>Eukaryota</taxon>
        <taxon>Metazoa</taxon>
        <taxon>Ecdysozoa</taxon>
        <taxon>Arthropoda</taxon>
        <taxon>Hexapoda</taxon>
        <taxon>Insecta</taxon>
        <taxon>Pterygota</taxon>
        <taxon>Neoptera</taxon>
        <taxon>Endopterygota</taxon>
        <taxon>Diptera</taxon>
        <taxon>Nematocera</taxon>
        <taxon>Psychodoidea</taxon>
        <taxon>Psychodidae</taxon>
        <taxon>Phlebotomus</taxon>
        <taxon>Phlebotomus</taxon>
    </lineage>
</organism>
<accession>A0A1B0D844</accession>
<dbReference type="Gene3D" id="1.20.58.60">
    <property type="match status" value="2"/>
</dbReference>
<dbReference type="AlphaFoldDB" id="A0A1B0D844"/>
<dbReference type="GO" id="GO:0005737">
    <property type="term" value="C:cytoplasm"/>
    <property type="evidence" value="ECO:0007669"/>
    <property type="project" value="TreeGrafter"/>
</dbReference>
<keyword evidence="4" id="KW-1133">Transmembrane helix</keyword>
<evidence type="ECO:0000313" key="7">
    <source>
        <dbReference type="Proteomes" id="UP000092462"/>
    </source>
</evidence>
<name>A0A1B0D844_PHLPP</name>
<evidence type="ECO:0000256" key="5">
    <source>
        <dbReference type="ARBA" id="ARBA00023136"/>
    </source>
</evidence>
<sequence>DLGRLTCPLCTQKNWQQIDNDLWRLEQWLQFAEGTQRLQSSPPSNINELEDVIQDHREFLLDLNSHKSIVASLNVVGDHLATHTLDTERAQQLRERLERNNQRWERVCQNAAKWQSALQTTLMGNKEFHSIIDELCTWLEATESKIRAAEPVDLTVSREMMTIKFRRFRDLRSELERCEPRVVSLQEAADQLLKASTESGGSEEDSSAVIYTSLNSRLTDLRLRLQSLRRLTGVYVVKLGAVLGVESAEISLRTASPYHTQSTNQLDEFGVPLEGAHSSPQLNEE</sequence>
<dbReference type="PANTHER" id="PTHR47535">
    <property type="entry name" value="MUSCLE-SPECIFIC PROTEIN 300 KDA, ISOFORM G"/>
    <property type="match status" value="1"/>
</dbReference>
<dbReference type="EMBL" id="AJVK01036561">
    <property type="status" value="NOT_ANNOTATED_CDS"/>
    <property type="molecule type" value="Genomic_DNA"/>
</dbReference>
<dbReference type="GO" id="GO:0007097">
    <property type="term" value="P:nuclear migration"/>
    <property type="evidence" value="ECO:0007669"/>
    <property type="project" value="TreeGrafter"/>
</dbReference>
<protein>
    <recommendedName>
        <fullName evidence="8">KASH domain-containing protein</fullName>
    </recommendedName>
</protein>
<dbReference type="FunFam" id="1.20.58.60:FF:000171">
    <property type="entry name" value="Uncharacterized protein, isoform B"/>
    <property type="match status" value="1"/>
</dbReference>
<comment type="subcellular location">
    <subcellularLocation>
        <location evidence="1">Membrane</location>
    </subcellularLocation>
</comment>
<keyword evidence="2" id="KW-0812">Transmembrane</keyword>
<dbReference type="SUPFAM" id="SSF46966">
    <property type="entry name" value="Spectrin repeat"/>
    <property type="match status" value="2"/>
</dbReference>
<dbReference type="GO" id="GO:0034993">
    <property type="term" value="C:meiotic nuclear membrane microtubule tethering complex"/>
    <property type="evidence" value="ECO:0007669"/>
    <property type="project" value="TreeGrafter"/>
</dbReference>
<dbReference type="VEuPathDB" id="VectorBase:PPAI003717"/>
<evidence type="ECO:0008006" key="8">
    <source>
        <dbReference type="Google" id="ProtNLM"/>
    </source>
</evidence>